<evidence type="ECO:0000256" key="1">
    <source>
        <dbReference type="SAM" id="MobiDB-lite"/>
    </source>
</evidence>
<dbReference type="KEGG" id="sals:SLNWT_4033"/>
<organism evidence="2 3">
    <name type="scientific">Streptomyces albus (strain ATCC 21838 / DSM 41398 / FERM P-419 / JCM 4703 / NBRC 107858)</name>
    <dbReference type="NCBI Taxonomy" id="1081613"/>
    <lineage>
        <taxon>Bacteria</taxon>
        <taxon>Bacillati</taxon>
        <taxon>Actinomycetota</taxon>
        <taxon>Actinomycetes</taxon>
        <taxon>Kitasatosporales</taxon>
        <taxon>Streptomycetaceae</taxon>
        <taxon>Streptomyces</taxon>
    </lineage>
</organism>
<dbReference type="AlphaFoldDB" id="A0A0B5ES02"/>
<feature type="region of interest" description="Disordered" evidence="1">
    <location>
        <begin position="148"/>
        <end position="171"/>
    </location>
</feature>
<feature type="compositionally biased region" description="Basic and acidic residues" evidence="1">
    <location>
        <begin position="44"/>
        <end position="60"/>
    </location>
</feature>
<sequence length="171" mass="17922">MTRGGAGVLQREPPGGTGPGRSAGPGGAGHLAHHVRGPPSGSGRIRERGVGPQHLPERHICRIPHRPQLRGHPPGLRGREEAPGTGGGARARGERVRARAQPRAARWPSASARALLRARLAGPRQPQPHRAAQKRPFSTVVVRCSPGPPGTGSSCCCATPPTYPRRMNPDA</sequence>
<dbReference type="Proteomes" id="UP000031523">
    <property type="component" value="Chromosome"/>
</dbReference>
<reference evidence="2 3" key="1">
    <citation type="submission" date="2015-01" db="EMBL/GenBank/DDBJ databases">
        <title>Enhanced salinomycin production by adjusting the supply of polyketide extender units in Streptomyce albus DSM 41398.</title>
        <authorList>
            <person name="Lu C."/>
        </authorList>
    </citation>
    <scope>NUCLEOTIDE SEQUENCE [LARGE SCALE GENOMIC DNA]</scope>
    <source>
        <strain evidence="3">ATCC 21838 / DSM 41398 / FERM P-419 / JCM 4703 / NBRC 107858</strain>
    </source>
</reference>
<dbReference type="EMBL" id="CP010519">
    <property type="protein sequence ID" value="AJE84409.1"/>
    <property type="molecule type" value="Genomic_DNA"/>
</dbReference>
<feature type="compositionally biased region" description="Low complexity" evidence="1">
    <location>
        <begin position="99"/>
        <end position="110"/>
    </location>
</feature>
<evidence type="ECO:0000313" key="2">
    <source>
        <dbReference type="EMBL" id="AJE84409.1"/>
    </source>
</evidence>
<keyword evidence="3" id="KW-1185">Reference proteome</keyword>
<proteinExistence type="predicted"/>
<evidence type="ECO:0000313" key="3">
    <source>
        <dbReference type="Proteomes" id="UP000031523"/>
    </source>
</evidence>
<feature type="compositionally biased region" description="Gly residues" evidence="1">
    <location>
        <begin position="15"/>
        <end position="29"/>
    </location>
</feature>
<protein>
    <submittedName>
        <fullName evidence="2">Uncharacterized protein</fullName>
    </submittedName>
</protein>
<name>A0A0B5ES02_STRA4</name>
<accession>A0A0B5ES02</accession>
<gene>
    <name evidence="2" type="ORF">SLNWT_4033</name>
</gene>
<feature type="region of interest" description="Disordered" evidence="1">
    <location>
        <begin position="1"/>
        <end position="110"/>
    </location>
</feature>